<dbReference type="RefSeq" id="WP_045250676.1">
    <property type="nucleotide sequence ID" value="NZ_JYIT01000076.1"/>
</dbReference>
<name>A0A0F0KSW2_9MICO</name>
<evidence type="ECO:0000256" key="1">
    <source>
        <dbReference type="SAM" id="MobiDB-lite"/>
    </source>
</evidence>
<organism evidence="2 3">
    <name type="scientific">Microbacterium azadirachtae</name>
    <dbReference type="NCBI Taxonomy" id="582680"/>
    <lineage>
        <taxon>Bacteria</taxon>
        <taxon>Bacillati</taxon>
        <taxon>Actinomycetota</taxon>
        <taxon>Actinomycetes</taxon>
        <taxon>Micrococcales</taxon>
        <taxon>Microbacteriaceae</taxon>
        <taxon>Microbacterium</taxon>
    </lineage>
</organism>
<feature type="region of interest" description="Disordered" evidence="1">
    <location>
        <begin position="1"/>
        <end position="20"/>
    </location>
</feature>
<proteinExistence type="predicted"/>
<keyword evidence="3" id="KW-1185">Reference proteome</keyword>
<protein>
    <recommendedName>
        <fullName evidence="4">RNHCP domain protein</fullName>
    </recommendedName>
</protein>
<dbReference type="OrthoDB" id="4484477at2"/>
<dbReference type="EMBL" id="JYIT01000076">
    <property type="protein sequence ID" value="KJL23574.1"/>
    <property type="molecule type" value="Genomic_DNA"/>
</dbReference>
<sequence length="73" mass="7952">MTTTAPVPLTARADQPRPAGVRHEHAWITVSRHATSEGVLRYVRCVSCDAHRVDVRAPGSAAPEAVSRTVERH</sequence>
<evidence type="ECO:0008006" key="4">
    <source>
        <dbReference type="Google" id="ProtNLM"/>
    </source>
</evidence>
<dbReference type="PATRIC" id="fig|582680.7.peg.2040"/>
<evidence type="ECO:0000313" key="2">
    <source>
        <dbReference type="EMBL" id="KJL23574.1"/>
    </source>
</evidence>
<evidence type="ECO:0000313" key="3">
    <source>
        <dbReference type="Proteomes" id="UP000033448"/>
    </source>
</evidence>
<reference evidence="2 3" key="1">
    <citation type="submission" date="2015-02" db="EMBL/GenBank/DDBJ databases">
        <title>Draft genome sequences of ten Microbacterium spp. with emphasis on heavy metal contaminated environments.</title>
        <authorList>
            <person name="Corretto E."/>
        </authorList>
    </citation>
    <scope>NUCLEOTIDE SEQUENCE [LARGE SCALE GENOMIC DNA]</scope>
    <source>
        <strain evidence="2 3">DSM 23848</strain>
    </source>
</reference>
<accession>A0A0F0KSW2</accession>
<comment type="caution">
    <text evidence="2">The sequence shown here is derived from an EMBL/GenBank/DDBJ whole genome shotgun (WGS) entry which is preliminary data.</text>
</comment>
<dbReference type="Proteomes" id="UP000033448">
    <property type="component" value="Unassembled WGS sequence"/>
</dbReference>
<dbReference type="AlphaFoldDB" id="A0A0F0KSW2"/>
<gene>
    <name evidence="2" type="ORF">RL72_01996</name>
</gene>